<evidence type="ECO:0000313" key="1">
    <source>
        <dbReference type="EMBL" id="MBX20590.1"/>
    </source>
</evidence>
<sequence length="56" mass="6581">MLVRGSHQFVRMNLVFWDLIDVRISIVNFGLSCIKVTRFFDRLGKRALAFNLSCLY</sequence>
<dbReference type="AlphaFoldDB" id="A0A2P2LRK1"/>
<organism evidence="1">
    <name type="scientific">Rhizophora mucronata</name>
    <name type="common">Asiatic mangrove</name>
    <dbReference type="NCBI Taxonomy" id="61149"/>
    <lineage>
        <taxon>Eukaryota</taxon>
        <taxon>Viridiplantae</taxon>
        <taxon>Streptophyta</taxon>
        <taxon>Embryophyta</taxon>
        <taxon>Tracheophyta</taxon>
        <taxon>Spermatophyta</taxon>
        <taxon>Magnoliopsida</taxon>
        <taxon>eudicotyledons</taxon>
        <taxon>Gunneridae</taxon>
        <taxon>Pentapetalae</taxon>
        <taxon>rosids</taxon>
        <taxon>fabids</taxon>
        <taxon>Malpighiales</taxon>
        <taxon>Rhizophoraceae</taxon>
        <taxon>Rhizophora</taxon>
    </lineage>
</organism>
<name>A0A2P2LRK1_RHIMU</name>
<proteinExistence type="predicted"/>
<protein>
    <submittedName>
        <fullName evidence="1">Uncharacterized protein</fullName>
    </submittedName>
</protein>
<dbReference type="EMBL" id="GGEC01040106">
    <property type="protein sequence ID" value="MBX20590.1"/>
    <property type="molecule type" value="Transcribed_RNA"/>
</dbReference>
<accession>A0A2P2LRK1</accession>
<reference evidence="1" key="1">
    <citation type="submission" date="2018-02" db="EMBL/GenBank/DDBJ databases">
        <title>Rhizophora mucronata_Transcriptome.</title>
        <authorList>
            <person name="Meera S.P."/>
            <person name="Sreeshan A."/>
            <person name="Augustine A."/>
        </authorList>
    </citation>
    <scope>NUCLEOTIDE SEQUENCE</scope>
    <source>
        <tissue evidence="1">Leaf</tissue>
    </source>
</reference>